<evidence type="ECO:0000256" key="5">
    <source>
        <dbReference type="PIRSR" id="PIRSR600246-1"/>
    </source>
</evidence>
<gene>
    <name evidence="8" type="ORF">SAMN05421545_3770</name>
</gene>
<name>A0A1N7B3Y7_9BACT</name>
<reference evidence="9" key="1">
    <citation type="submission" date="2017-01" db="EMBL/GenBank/DDBJ databases">
        <authorList>
            <person name="Varghese N."/>
            <person name="Submissions S."/>
        </authorList>
    </citation>
    <scope>NUCLEOTIDE SEQUENCE [LARGE SCALE GENOMIC DNA]</scope>
    <source>
        <strain evidence="9">DM9</strain>
    </source>
</reference>
<evidence type="ECO:0000313" key="9">
    <source>
        <dbReference type="Proteomes" id="UP000185924"/>
    </source>
</evidence>
<evidence type="ECO:0000313" key="8">
    <source>
        <dbReference type="EMBL" id="SIR45996.1"/>
    </source>
</evidence>
<feature type="binding site" evidence="6">
    <location>
        <begin position="224"/>
        <end position="227"/>
    </location>
    <ligand>
        <name>substrate</name>
    </ligand>
</feature>
<evidence type="ECO:0000256" key="6">
    <source>
        <dbReference type="PIRSR" id="PIRSR600246-2"/>
    </source>
</evidence>
<dbReference type="AlphaFoldDB" id="A0A1N7B3Y7"/>
<dbReference type="CDD" id="cd04701">
    <property type="entry name" value="Asparaginase_2"/>
    <property type="match status" value="1"/>
</dbReference>
<proteinExistence type="predicted"/>
<sequence>MKKFAIAIHGGAETVKPSEIDKKKEEEYREGLADALKAGYDVLEKGGSALDAVEAAVNSMERNPAFNAGRGASLTQRGETEFDAAIMDGSTLRVGAVGAVRYVQHPISLAKVVLQKCDHCLLAGTGAEEFALANNLPLKGPEYFVTPEKKDAWLDKQQEKAAKKRQPGSMSDTVGAVALDMNGNLAAATSTGGLTDQLKGRVGDSPIIGGGTFANNEACAVSCTGEGEAIMRGVLAHEVYAMMKYAGNSLQTATDKAIELHADKLQGDRGILSMDNTGKVAFGFNTGFMKRGYQAADEAPFVALWESEKIRKPAKLKEMEK</sequence>
<evidence type="ECO:0000256" key="4">
    <source>
        <dbReference type="ARBA" id="ARBA00069124"/>
    </source>
</evidence>
<dbReference type="RefSeq" id="WP_076423217.1">
    <property type="nucleotide sequence ID" value="NZ_FTNM01000006.1"/>
</dbReference>
<dbReference type="InterPro" id="IPR000246">
    <property type="entry name" value="Peptidase_T2"/>
</dbReference>
<dbReference type="Pfam" id="PF01112">
    <property type="entry name" value="Asparaginase_2"/>
    <property type="match status" value="1"/>
</dbReference>
<feature type="site" description="Cleavage; by autolysis" evidence="7">
    <location>
        <begin position="172"/>
        <end position="173"/>
    </location>
</feature>
<dbReference type="PANTHER" id="PTHR10188">
    <property type="entry name" value="L-ASPARAGINASE"/>
    <property type="match status" value="1"/>
</dbReference>
<dbReference type="STRING" id="1077936.SAMN05421545_3770"/>
<dbReference type="Proteomes" id="UP000185924">
    <property type="component" value="Unassembled WGS sequence"/>
</dbReference>
<accession>A0A1N7B3Y7</accession>
<dbReference type="GO" id="GO:0016811">
    <property type="term" value="F:hydrolase activity, acting on carbon-nitrogen (but not peptide) bonds, in linear amides"/>
    <property type="evidence" value="ECO:0007669"/>
    <property type="project" value="UniProtKB-ARBA"/>
</dbReference>
<dbReference type="OrthoDB" id="9780217at2"/>
<evidence type="ECO:0000256" key="3">
    <source>
        <dbReference type="ARBA" id="ARBA00022813"/>
    </source>
</evidence>
<dbReference type="InterPro" id="IPR029055">
    <property type="entry name" value="Ntn_hydrolases_N"/>
</dbReference>
<dbReference type="GO" id="GO:0008233">
    <property type="term" value="F:peptidase activity"/>
    <property type="evidence" value="ECO:0007669"/>
    <property type="project" value="UniProtKB-KW"/>
</dbReference>
<evidence type="ECO:0000256" key="2">
    <source>
        <dbReference type="ARBA" id="ARBA00022801"/>
    </source>
</evidence>
<evidence type="ECO:0000256" key="1">
    <source>
        <dbReference type="ARBA" id="ARBA00022670"/>
    </source>
</evidence>
<organism evidence="8 9">
    <name type="scientific">Pontibacter lucknowensis</name>
    <dbReference type="NCBI Taxonomy" id="1077936"/>
    <lineage>
        <taxon>Bacteria</taxon>
        <taxon>Pseudomonadati</taxon>
        <taxon>Bacteroidota</taxon>
        <taxon>Cytophagia</taxon>
        <taxon>Cytophagales</taxon>
        <taxon>Hymenobacteraceae</taxon>
        <taxon>Pontibacter</taxon>
    </lineage>
</organism>
<evidence type="ECO:0000256" key="7">
    <source>
        <dbReference type="PIRSR" id="PIRSR600246-3"/>
    </source>
</evidence>
<dbReference type="GO" id="GO:0006508">
    <property type="term" value="P:proteolysis"/>
    <property type="evidence" value="ECO:0007669"/>
    <property type="project" value="UniProtKB-KW"/>
</dbReference>
<keyword evidence="3" id="KW-0068">Autocatalytic cleavage</keyword>
<keyword evidence="1" id="KW-0645">Protease</keyword>
<dbReference type="SUPFAM" id="SSF56235">
    <property type="entry name" value="N-terminal nucleophile aminohydrolases (Ntn hydrolases)"/>
    <property type="match status" value="1"/>
</dbReference>
<dbReference type="PANTHER" id="PTHR10188:SF6">
    <property type="entry name" value="N(4)-(BETA-N-ACETYLGLUCOSAMINYL)-L-ASPARAGINASE"/>
    <property type="match status" value="1"/>
</dbReference>
<protein>
    <recommendedName>
        <fullName evidence="4">Isoaspartyl peptidase</fullName>
    </recommendedName>
</protein>
<feature type="active site" description="Nucleophile" evidence="5">
    <location>
        <position position="173"/>
    </location>
</feature>
<dbReference type="FunFam" id="3.60.20.30:FF:000001">
    <property type="entry name" value="Isoaspartyl peptidase/L-asparaginase"/>
    <property type="match status" value="1"/>
</dbReference>
<dbReference type="EMBL" id="FTNM01000006">
    <property type="protein sequence ID" value="SIR45996.1"/>
    <property type="molecule type" value="Genomic_DNA"/>
</dbReference>
<dbReference type="Gene3D" id="3.60.20.30">
    <property type="entry name" value="(Glycosyl)asparaginase"/>
    <property type="match status" value="1"/>
</dbReference>
<feature type="binding site" evidence="6">
    <location>
        <begin position="201"/>
        <end position="204"/>
    </location>
    <ligand>
        <name>substrate</name>
    </ligand>
</feature>
<keyword evidence="2" id="KW-0378">Hydrolase</keyword>
<keyword evidence="9" id="KW-1185">Reference proteome</keyword>